<proteinExistence type="predicted"/>
<dbReference type="AlphaFoldDB" id="A0A1M5SF75"/>
<evidence type="ECO:0000313" key="1">
    <source>
        <dbReference type="EMBL" id="SHH36928.1"/>
    </source>
</evidence>
<name>A0A1M5SF75_9FLAO</name>
<dbReference type="STRING" id="1195760.SAMN05444281_0268"/>
<organism evidence="1 2">
    <name type="scientific">Wenyingzhuangia marina</name>
    <dbReference type="NCBI Taxonomy" id="1195760"/>
    <lineage>
        <taxon>Bacteria</taxon>
        <taxon>Pseudomonadati</taxon>
        <taxon>Bacteroidota</taxon>
        <taxon>Flavobacteriia</taxon>
        <taxon>Flavobacteriales</taxon>
        <taxon>Flavobacteriaceae</taxon>
        <taxon>Wenyingzhuangia</taxon>
    </lineage>
</organism>
<reference evidence="2" key="1">
    <citation type="submission" date="2016-11" db="EMBL/GenBank/DDBJ databases">
        <authorList>
            <person name="Varghese N."/>
            <person name="Submissions S."/>
        </authorList>
    </citation>
    <scope>NUCLEOTIDE SEQUENCE [LARGE SCALE GENOMIC DNA]</scope>
    <source>
        <strain evidence="2">DSM 100572</strain>
    </source>
</reference>
<dbReference type="RefSeq" id="WP_073117880.1">
    <property type="nucleotide sequence ID" value="NZ_BMEN01000001.1"/>
</dbReference>
<dbReference type="EMBL" id="FQXQ01000001">
    <property type="protein sequence ID" value="SHH36928.1"/>
    <property type="molecule type" value="Genomic_DNA"/>
</dbReference>
<gene>
    <name evidence="1" type="ORF">SAMN05444281_0268</name>
</gene>
<dbReference type="OrthoDB" id="945117at2"/>
<accession>A0A1M5SF75</accession>
<dbReference type="Gene3D" id="2.40.160.20">
    <property type="match status" value="1"/>
</dbReference>
<protein>
    <submittedName>
        <fullName evidence="1">Outer membrane protein beta-barrel domain-containing protein</fullName>
    </submittedName>
</protein>
<dbReference type="Proteomes" id="UP000184109">
    <property type="component" value="Unassembled WGS sequence"/>
</dbReference>
<evidence type="ECO:0000313" key="2">
    <source>
        <dbReference type="Proteomes" id="UP000184109"/>
    </source>
</evidence>
<sequence length="202" mass="22496">MKKVLLVVLIGFATLKINAQTEKGKFLIGASSSSLGFSSLNSSVSMNNSETEVETKNFNISVKVAYFLLNNIALGVNIPYSNQLSDQDSPEVYQKNTTFQIKPFTRIYAYSNNHMGVFLEGDVGFGKTKYELSFLNEQNNEQVYNVVSYQLGGGFSFFLTKYFSTDLFLGYSSTKNKIDNQGYDAETITDGFVSSIGFSFFL</sequence>
<keyword evidence="2" id="KW-1185">Reference proteome</keyword>